<evidence type="ECO:0000313" key="1">
    <source>
        <dbReference type="EMBL" id="MTR76968.1"/>
    </source>
</evidence>
<evidence type="ECO:0000313" key="2">
    <source>
        <dbReference type="Proteomes" id="UP000448177"/>
    </source>
</evidence>
<sequence>MAVVTEAFDIPMDIMTKLATGEYRRLGGVVRVAIGPNKGQIVKHLDPIKIEQVAQNKNVVTKVIEFSKKNRKVIIIGTAVAGTIVAGNFVHQKIKNREPKVMKRYHAALRSYIEDIRNGELSMKSINRLMDALEELKQDKRYEMLKIELTTEELDVLVNRIYEYTVKLASDNAVELTDDEKKSSDNSILNLQRYLKTQKRIFKSVA</sequence>
<name>A0A844KFX5_9FIRM</name>
<dbReference type="Proteomes" id="UP000448177">
    <property type="component" value="Unassembled WGS sequence"/>
</dbReference>
<protein>
    <submittedName>
        <fullName evidence="1">Uncharacterized protein</fullName>
    </submittedName>
</protein>
<proteinExistence type="predicted"/>
<organism evidence="1 2">
    <name type="scientific">Mediterraneibacter faecis</name>
    <dbReference type="NCBI Taxonomy" id="592978"/>
    <lineage>
        <taxon>Bacteria</taxon>
        <taxon>Bacillati</taxon>
        <taxon>Bacillota</taxon>
        <taxon>Clostridia</taxon>
        <taxon>Lachnospirales</taxon>
        <taxon>Lachnospiraceae</taxon>
        <taxon>Mediterraneibacter</taxon>
    </lineage>
</organism>
<keyword evidence="2" id="KW-1185">Reference proteome</keyword>
<dbReference type="EMBL" id="WNAF01000005">
    <property type="protein sequence ID" value="MTR76968.1"/>
    <property type="molecule type" value="Genomic_DNA"/>
</dbReference>
<dbReference type="RefSeq" id="WP_155204536.1">
    <property type="nucleotide sequence ID" value="NZ_JADPGD010000026.1"/>
</dbReference>
<dbReference type="AlphaFoldDB" id="A0A844KFX5"/>
<gene>
    <name evidence="1" type="ORF">GMD21_09845</name>
</gene>
<accession>A0A844KFX5</accession>
<comment type="caution">
    <text evidence="1">The sequence shown here is derived from an EMBL/GenBank/DDBJ whole genome shotgun (WGS) entry which is preliminary data.</text>
</comment>
<reference evidence="1 2" key="1">
    <citation type="journal article" date="2019" name="Nat. Med.">
        <title>A library of human gut bacterial isolates paired with longitudinal multiomics data enables mechanistic microbiome research.</title>
        <authorList>
            <person name="Poyet M."/>
            <person name="Groussin M."/>
            <person name="Gibbons S.M."/>
            <person name="Avila-Pacheco J."/>
            <person name="Jiang X."/>
            <person name="Kearney S.M."/>
            <person name="Perrotta A.R."/>
            <person name="Berdy B."/>
            <person name="Zhao S."/>
            <person name="Lieberman T.D."/>
            <person name="Swanson P.K."/>
            <person name="Smith M."/>
            <person name="Roesemann S."/>
            <person name="Alexander J.E."/>
            <person name="Rich S.A."/>
            <person name="Livny J."/>
            <person name="Vlamakis H."/>
            <person name="Clish C."/>
            <person name="Bullock K."/>
            <person name="Deik A."/>
            <person name="Scott J."/>
            <person name="Pierce K.A."/>
            <person name="Xavier R.J."/>
            <person name="Alm E.J."/>
        </authorList>
    </citation>
    <scope>NUCLEOTIDE SEQUENCE [LARGE SCALE GENOMIC DNA]</scope>
    <source>
        <strain evidence="1 2">BIOML-A1</strain>
    </source>
</reference>